<comment type="subcellular location">
    <subcellularLocation>
        <location evidence="1">Membrane</location>
        <topology evidence="1">Multi-pass membrane protein</topology>
    </subcellularLocation>
</comment>
<organism evidence="9 10">
    <name type="scientific">Diacronema lutheri</name>
    <name type="common">Unicellular marine alga</name>
    <name type="synonym">Monochrysis lutheri</name>
    <dbReference type="NCBI Taxonomy" id="2081491"/>
    <lineage>
        <taxon>Eukaryota</taxon>
        <taxon>Haptista</taxon>
        <taxon>Haptophyta</taxon>
        <taxon>Pavlovophyceae</taxon>
        <taxon>Pavlovales</taxon>
        <taxon>Pavlovaceae</taxon>
        <taxon>Diacronema</taxon>
    </lineage>
</organism>
<evidence type="ECO:0000259" key="8">
    <source>
        <dbReference type="Pfam" id="PF02225"/>
    </source>
</evidence>
<dbReference type="Gene3D" id="3.50.30.30">
    <property type="match status" value="1"/>
</dbReference>
<dbReference type="Pfam" id="PF02225">
    <property type="entry name" value="PA"/>
    <property type="match status" value="1"/>
</dbReference>
<evidence type="ECO:0000256" key="7">
    <source>
        <dbReference type="SAM" id="Phobius"/>
    </source>
</evidence>
<feature type="transmembrane region" description="Helical" evidence="7">
    <location>
        <begin position="400"/>
        <end position="423"/>
    </location>
</feature>
<dbReference type="AlphaFoldDB" id="A0A8J5XQS0"/>
<evidence type="ECO:0000256" key="4">
    <source>
        <dbReference type="ARBA" id="ARBA00022989"/>
    </source>
</evidence>
<dbReference type="Pfam" id="PF02077">
    <property type="entry name" value="SURF4"/>
    <property type="match status" value="2"/>
</dbReference>
<feature type="transmembrane region" description="Helical" evidence="7">
    <location>
        <begin position="475"/>
        <end position="497"/>
    </location>
</feature>
<feature type="domain" description="PA" evidence="8">
    <location>
        <begin position="56"/>
        <end position="137"/>
    </location>
</feature>
<dbReference type="InterPro" id="IPR002995">
    <property type="entry name" value="Surf4"/>
</dbReference>
<sequence>MLLLVVAPARGSFDTVLRVSPAHDETAAVALEPDFELWGLTSVFSPVPEVGGARRPLALAQPRSACEPIGAVPAGAAVLVERGQCTFDIKVLSVQRAGGGVAIVINSDDEPVHMDIHADVHVRPHIPALMVNATHGGTLRRLVSGRTEPNAARPAPPPSVAFAALELDDDEASATMTEGALILVAILGLGLGVSSGAATRRVEWLHAGASSRALLGALDLLGRVLLASTFAEDGARVLTQWRTQVKILALHFGTSARALGAIRLALALSAMVQLPCAVLLVLGRAVLPTCALLVAWLVAQPVLYNQLNNSQLLIASASIAGGLLFLCAHRASSTPAAAAARAARASPAAARARLALSTLSRLLLVSLFNYESFAPLHDAIAHHRRQRGEGGASGASSRLWTLPTLVDVAVLLLGGALCARVVLGLQSRLSAIPLLLTLLITNLYNYNFWHPHLSAYAMHASGAIQMHEADAQRFMFFQTLSAIGGLVLVVVHGSGGAPVDGRPQLWRAAQSVTPHPSVSPRGNVLPPDAKVD</sequence>
<feature type="transmembrane region" description="Helical" evidence="7">
    <location>
        <begin position="430"/>
        <end position="449"/>
    </location>
</feature>
<gene>
    <name evidence="9" type="ORF">KFE25_008061</name>
</gene>
<proteinExistence type="inferred from homology"/>
<keyword evidence="5 7" id="KW-0472">Membrane</keyword>
<dbReference type="EMBL" id="JAGTXO010000007">
    <property type="protein sequence ID" value="KAG8466682.1"/>
    <property type="molecule type" value="Genomic_DNA"/>
</dbReference>
<name>A0A8J5XQS0_DIALT</name>
<keyword evidence="4 7" id="KW-1133">Transmembrane helix</keyword>
<keyword evidence="10" id="KW-1185">Reference proteome</keyword>
<dbReference type="InterPro" id="IPR003137">
    <property type="entry name" value="PA_domain"/>
</dbReference>
<keyword evidence="3 7" id="KW-0812">Transmembrane</keyword>
<dbReference type="Proteomes" id="UP000751190">
    <property type="component" value="Unassembled WGS sequence"/>
</dbReference>
<comment type="similarity">
    <text evidence="2">Belongs to the SURF4 family.</text>
</comment>
<feature type="transmembrane region" description="Helical" evidence="7">
    <location>
        <begin position="311"/>
        <end position="331"/>
    </location>
</feature>
<feature type="transmembrane region" description="Helical" evidence="7">
    <location>
        <begin position="278"/>
        <end position="299"/>
    </location>
</feature>
<reference evidence="9" key="1">
    <citation type="submission" date="2021-05" db="EMBL/GenBank/DDBJ databases">
        <title>The genome of the haptophyte Pavlova lutheri (Diacronema luteri, Pavlovales) - a model for lipid biosynthesis in eukaryotic algae.</title>
        <authorList>
            <person name="Hulatt C.J."/>
            <person name="Posewitz M.C."/>
        </authorList>
    </citation>
    <scope>NUCLEOTIDE SEQUENCE</scope>
    <source>
        <strain evidence="9">NIVA-4/92</strain>
    </source>
</reference>
<dbReference type="OrthoDB" id="8062037at2759"/>
<evidence type="ECO:0000313" key="10">
    <source>
        <dbReference type="Proteomes" id="UP000751190"/>
    </source>
</evidence>
<accession>A0A8J5XQS0</accession>
<protein>
    <recommendedName>
        <fullName evidence="8">PA domain-containing protein</fullName>
    </recommendedName>
</protein>
<evidence type="ECO:0000313" key="9">
    <source>
        <dbReference type="EMBL" id="KAG8466682.1"/>
    </source>
</evidence>
<evidence type="ECO:0000256" key="1">
    <source>
        <dbReference type="ARBA" id="ARBA00004141"/>
    </source>
</evidence>
<dbReference type="GO" id="GO:0016020">
    <property type="term" value="C:membrane"/>
    <property type="evidence" value="ECO:0007669"/>
    <property type="project" value="UniProtKB-SubCell"/>
</dbReference>
<comment type="caution">
    <text evidence="9">The sequence shown here is derived from an EMBL/GenBank/DDBJ whole genome shotgun (WGS) entry which is preliminary data.</text>
</comment>
<feature type="region of interest" description="Disordered" evidence="6">
    <location>
        <begin position="510"/>
        <end position="532"/>
    </location>
</feature>
<evidence type="ECO:0000256" key="6">
    <source>
        <dbReference type="SAM" id="MobiDB-lite"/>
    </source>
</evidence>
<evidence type="ECO:0000256" key="5">
    <source>
        <dbReference type="ARBA" id="ARBA00023136"/>
    </source>
</evidence>
<evidence type="ECO:0000256" key="2">
    <source>
        <dbReference type="ARBA" id="ARBA00006945"/>
    </source>
</evidence>
<evidence type="ECO:0000256" key="3">
    <source>
        <dbReference type="ARBA" id="ARBA00022692"/>
    </source>
</evidence>